<evidence type="ECO:0000313" key="5">
    <source>
        <dbReference type="Proteomes" id="UP001597112"/>
    </source>
</evidence>
<evidence type="ECO:0000259" key="3">
    <source>
        <dbReference type="Pfam" id="PF13349"/>
    </source>
</evidence>
<proteinExistence type="predicted"/>
<dbReference type="Pfam" id="PF13349">
    <property type="entry name" value="DUF4097"/>
    <property type="match status" value="1"/>
</dbReference>
<keyword evidence="2" id="KW-0732">Signal</keyword>
<comment type="caution">
    <text evidence="4">The sequence shown here is derived from an EMBL/GenBank/DDBJ whole genome shotgun (WGS) entry which is preliminary data.</text>
</comment>
<dbReference type="Proteomes" id="UP001597112">
    <property type="component" value="Unassembled WGS sequence"/>
</dbReference>
<evidence type="ECO:0000256" key="1">
    <source>
        <dbReference type="SAM" id="MobiDB-lite"/>
    </source>
</evidence>
<dbReference type="RefSeq" id="WP_377580679.1">
    <property type="nucleotide sequence ID" value="NZ_JBHTKA010000007.1"/>
</dbReference>
<organism evidence="4 5">
    <name type="scientific">Ohtaekwangia kribbensis</name>
    <dbReference type="NCBI Taxonomy" id="688913"/>
    <lineage>
        <taxon>Bacteria</taxon>
        <taxon>Pseudomonadati</taxon>
        <taxon>Bacteroidota</taxon>
        <taxon>Cytophagia</taxon>
        <taxon>Cytophagales</taxon>
        <taxon>Fulvivirgaceae</taxon>
        <taxon>Ohtaekwangia</taxon>
    </lineage>
</organism>
<reference evidence="5" key="1">
    <citation type="journal article" date="2019" name="Int. J. Syst. Evol. Microbiol.">
        <title>The Global Catalogue of Microorganisms (GCM) 10K type strain sequencing project: providing services to taxonomists for standard genome sequencing and annotation.</title>
        <authorList>
            <consortium name="The Broad Institute Genomics Platform"/>
            <consortium name="The Broad Institute Genome Sequencing Center for Infectious Disease"/>
            <person name="Wu L."/>
            <person name="Ma J."/>
        </authorList>
    </citation>
    <scope>NUCLEOTIDE SEQUENCE [LARGE SCALE GENOMIC DNA]</scope>
    <source>
        <strain evidence="5">CCUG 58938</strain>
    </source>
</reference>
<sequence length="300" mass="32765">MKNQILTIALALITFGLILISSSIANAQSNSEFTVPLSDPAKRGKLKAHLNFGSITVKGTARKDVLVKYKSGEDNDCDGCDDDGEEKDKDHSHNKNRNNNKENNSSSKSEGLRKIGGGGMDLEVTENNNFVKVQSDSWNHKVDLEIEVPSGFDMEVHTYNDGDLMVTNVQGDLELTNYNGEITALNISGAIVATTFNGEVKITFDKVKEGAPMSFTTFNGDIDLTFPASLKASFKMKTEQGEIFTGFDMKMTSAGPVQKKDAKSGVYRVTVDDYKRGDVNGGGAEIMLKNHNGDIYVRKK</sequence>
<gene>
    <name evidence="4" type="ORF">ACFQ21_17960</name>
</gene>
<name>A0ABW3K500_9BACT</name>
<protein>
    <submittedName>
        <fullName evidence="4">DUF4097 family beta strand repeat-containing protein</fullName>
    </submittedName>
</protein>
<feature type="region of interest" description="Disordered" evidence="1">
    <location>
        <begin position="76"/>
        <end position="119"/>
    </location>
</feature>
<keyword evidence="5" id="KW-1185">Reference proteome</keyword>
<dbReference type="EMBL" id="JBHTKA010000007">
    <property type="protein sequence ID" value="MFD1001219.1"/>
    <property type="molecule type" value="Genomic_DNA"/>
</dbReference>
<feature type="compositionally biased region" description="Acidic residues" evidence="1">
    <location>
        <begin position="76"/>
        <end position="85"/>
    </location>
</feature>
<feature type="signal peptide" evidence="2">
    <location>
        <begin position="1"/>
        <end position="27"/>
    </location>
</feature>
<feature type="domain" description="DUF4097" evidence="3">
    <location>
        <begin position="153"/>
        <end position="272"/>
    </location>
</feature>
<accession>A0ABW3K500</accession>
<evidence type="ECO:0000313" key="4">
    <source>
        <dbReference type="EMBL" id="MFD1001219.1"/>
    </source>
</evidence>
<feature type="chain" id="PRO_5046125725" evidence="2">
    <location>
        <begin position="28"/>
        <end position="300"/>
    </location>
</feature>
<dbReference type="InterPro" id="IPR025164">
    <property type="entry name" value="Toastrack_DUF4097"/>
</dbReference>
<evidence type="ECO:0000256" key="2">
    <source>
        <dbReference type="SAM" id="SignalP"/>
    </source>
</evidence>